<sequence length="212" mass="23030">MNGYTEQYLEEAKQTLSLLSFQAIEQVVEILSRTRDRGGRIFFLGVGGSAANASHAAADFRKICGIESYSVSDNTAELTARSNDESWLRAYAGWLEASRLRSTDTLFVLSVGGGDEEKGLSLNLIEALRLGQRRGANIVGIVGRQGGYTAQVADAFVLVPTVAESSVTAHAESAQGTLWHLMVNHPRLKQNEPQWEKTCMACSERSFSIATA</sequence>
<dbReference type="RefSeq" id="WP_129206439.1">
    <property type="nucleotide sequence ID" value="NZ_BMGU01000001.1"/>
</dbReference>
<dbReference type="PANTHER" id="PTHR30390">
    <property type="entry name" value="SEDOHEPTULOSE 7-PHOSPHATE ISOMERASE / DNAA INITIATOR-ASSOCIATING FACTOR FOR REPLICATION INITIATION"/>
    <property type="match status" value="1"/>
</dbReference>
<feature type="domain" description="SIS" evidence="1">
    <location>
        <begin position="27"/>
        <end position="193"/>
    </location>
</feature>
<dbReference type="Gene3D" id="3.40.50.10490">
    <property type="entry name" value="Glucose-6-phosphate isomerase like protein, domain 1"/>
    <property type="match status" value="1"/>
</dbReference>
<dbReference type="GO" id="GO:1901135">
    <property type="term" value="P:carbohydrate derivative metabolic process"/>
    <property type="evidence" value="ECO:0007669"/>
    <property type="project" value="InterPro"/>
</dbReference>
<reference evidence="2 3" key="1">
    <citation type="journal article" date="2016" name="Int. J. Syst. Evol. Microbiol.">
        <title>Acidipila dinghuensis sp. nov., an acidobacterium isolated from forest soil.</title>
        <authorList>
            <person name="Jiang Y.W."/>
            <person name="Wang J."/>
            <person name="Chen M.H."/>
            <person name="Lv Y.Y."/>
            <person name="Qiu L.H."/>
        </authorList>
    </citation>
    <scope>NUCLEOTIDE SEQUENCE [LARGE SCALE GENOMIC DNA]</scope>
    <source>
        <strain evidence="2 3">DHOF10</strain>
    </source>
</reference>
<dbReference type="EMBL" id="SDMK01000001">
    <property type="protein sequence ID" value="RXS96689.1"/>
    <property type="molecule type" value="Genomic_DNA"/>
</dbReference>
<dbReference type="Pfam" id="PF13580">
    <property type="entry name" value="SIS_2"/>
    <property type="match status" value="1"/>
</dbReference>
<dbReference type="SUPFAM" id="SSF53697">
    <property type="entry name" value="SIS domain"/>
    <property type="match status" value="1"/>
</dbReference>
<dbReference type="InterPro" id="IPR050099">
    <property type="entry name" value="SIS_GmhA/DiaA_subfam"/>
</dbReference>
<evidence type="ECO:0000313" key="2">
    <source>
        <dbReference type="EMBL" id="RXS96689.1"/>
    </source>
</evidence>
<name>A0A4Q1SH43_9BACT</name>
<keyword evidence="3" id="KW-1185">Reference proteome</keyword>
<dbReference type="GO" id="GO:0097367">
    <property type="term" value="F:carbohydrate derivative binding"/>
    <property type="evidence" value="ECO:0007669"/>
    <property type="project" value="InterPro"/>
</dbReference>
<gene>
    <name evidence="2" type="ORF">ESZ00_01710</name>
</gene>
<evidence type="ECO:0000313" key="3">
    <source>
        <dbReference type="Proteomes" id="UP000290253"/>
    </source>
</evidence>
<evidence type="ECO:0000259" key="1">
    <source>
        <dbReference type="PROSITE" id="PS51464"/>
    </source>
</evidence>
<proteinExistence type="predicted"/>
<dbReference type="PANTHER" id="PTHR30390:SF6">
    <property type="entry name" value="DNAA INITIATOR-ASSOCIATING PROTEIN DIAA"/>
    <property type="match status" value="1"/>
</dbReference>
<dbReference type="Proteomes" id="UP000290253">
    <property type="component" value="Unassembled WGS sequence"/>
</dbReference>
<organism evidence="2 3">
    <name type="scientific">Silvibacterium dinghuense</name>
    <dbReference type="NCBI Taxonomy" id="1560006"/>
    <lineage>
        <taxon>Bacteria</taxon>
        <taxon>Pseudomonadati</taxon>
        <taxon>Acidobacteriota</taxon>
        <taxon>Terriglobia</taxon>
        <taxon>Terriglobales</taxon>
        <taxon>Acidobacteriaceae</taxon>
        <taxon>Silvibacterium</taxon>
    </lineage>
</organism>
<comment type="caution">
    <text evidence="2">The sequence shown here is derived from an EMBL/GenBank/DDBJ whole genome shotgun (WGS) entry which is preliminary data.</text>
</comment>
<dbReference type="InterPro" id="IPR001347">
    <property type="entry name" value="SIS_dom"/>
</dbReference>
<protein>
    <submittedName>
        <fullName evidence="2">SIS domain-containing protein</fullName>
    </submittedName>
</protein>
<dbReference type="PROSITE" id="PS51464">
    <property type="entry name" value="SIS"/>
    <property type="match status" value="1"/>
</dbReference>
<accession>A0A4Q1SH43</accession>
<dbReference type="OrthoDB" id="9781311at2"/>
<dbReference type="AlphaFoldDB" id="A0A4Q1SH43"/>
<dbReference type="InterPro" id="IPR046348">
    <property type="entry name" value="SIS_dom_sf"/>
</dbReference>